<dbReference type="RefSeq" id="WP_012595942.1">
    <property type="nucleotide sequence ID" value="NC_011726.1"/>
</dbReference>
<keyword evidence="2 5" id="KW-0812">Transmembrane</keyword>
<dbReference type="EMBL" id="CP001287">
    <property type="protein sequence ID" value="ACK66675.1"/>
    <property type="molecule type" value="Genomic_DNA"/>
</dbReference>
<proteinExistence type="predicted"/>
<evidence type="ECO:0000256" key="5">
    <source>
        <dbReference type="SAM" id="Phobius"/>
    </source>
</evidence>
<dbReference type="InterPro" id="IPR053022">
    <property type="entry name" value="Chloroplast_translocon_comp"/>
</dbReference>
<dbReference type="Proteomes" id="UP000008204">
    <property type="component" value="Chromosome"/>
</dbReference>
<evidence type="ECO:0000256" key="4">
    <source>
        <dbReference type="ARBA" id="ARBA00023136"/>
    </source>
</evidence>
<feature type="domain" description="Translocation and assembly module TamB C-terminal" evidence="6">
    <location>
        <begin position="1562"/>
        <end position="1896"/>
    </location>
</feature>
<evidence type="ECO:0000313" key="7">
    <source>
        <dbReference type="EMBL" id="ACK66675.1"/>
    </source>
</evidence>
<dbReference type="OrthoDB" id="536281at2"/>
<evidence type="ECO:0000259" key="6">
    <source>
        <dbReference type="Pfam" id="PF04357"/>
    </source>
</evidence>
<keyword evidence="4 5" id="KW-0472">Membrane</keyword>
<name>B7K519_RIPO1</name>
<dbReference type="PANTHER" id="PTHR34457">
    <property type="entry name" value="EMBRYO DEFECTIVE 2410"/>
    <property type="match status" value="1"/>
</dbReference>
<feature type="transmembrane region" description="Helical" evidence="5">
    <location>
        <begin position="26"/>
        <end position="45"/>
    </location>
</feature>
<comment type="subcellular location">
    <subcellularLocation>
        <location evidence="1">Membrane</location>
        <topology evidence="1">Single-pass membrane protein</topology>
    </subcellularLocation>
</comment>
<dbReference type="HOGENOM" id="CLU_001223_0_0_3"/>
<dbReference type="eggNOG" id="COG2911">
    <property type="taxonomic scope" value="Bacteria"/>
</dbReference>
<evidence type="ECO:0000256" key="1">
    <source>
        <dbReference type="ARBA" id="ARBA00004167"/>
    </source>
</evidence>
<dbReference type="InterPro" id="IPR007452">
    <property type="entry name" value="TamB_C"/>
</dbReference>
<dbReference type="Pfam" id="PF04357">
    <property type="entry name" value="TamB"/>
    <property type="match status" value="1"/>
</dbReference>
<dbReference type="GO" id="GO:0005886">
    <property type="term" value="C:plasma membrane"/>
    <property type="evidence" value="ECO:0007669"/>
    <property type="project" value="InterPro"/>
</dbReference>
<keyword evidence="3 5" id="KW-1133">Transmembrane helix</keyword>
<evidence type="ECO:0000313" key="8">
    <source>
        <dbReference type="Proteomes" id="UP000008204"/>
    </source>
</evidence>
<gene>
    <name evidence="7" type="ordered locus">PCC8801_2674</name>
</gene>
<reference evidence="8" key="1">
    <citation type="journal article" date="2011" name="MBio">
        <title>Novel metabolic attributes of the genus Cyanothece, comprising a group of unicellular nitrogen-fixing Cyanobacteria.</title>
        <authorList>
            <person name="Bandyopadhyay A."/>
            <person name="Elvitigala T."/>
            <person name="Welsh E."/>
            <person name="Stockel J."/>
            <person name="Liberton M."/>
            <person name="Min H."/>
            <person name="Sherman L.A."/>
            <person name="Pakrasi H.B."/>
        </authorList>
    </citation>
    <scope>NUCLEOTIDE SEQUENCE [LARGE SCALE GENOMIC DNA]</scope>
    <source>
        <strain evidence="8">PCC 8801</strain>
    </source>
</reference>
<accession>B7K519</accession>
<dbReference type="eggNOG" id="COG2982">
    <property type="taxonomic scope" value="Bacteria"/>
</dbReference>
<dbReference type="GO" id="GO:0009306">
    <property type="term" value="P:protein secretion"/>
    <property type="evidence" value="ECO:0007669"/>
    <property type="project" value="InterPro"/>
</dbReference>
<sequence>MSQSPTPQPSPSTFVGRLLRRLTHPATIAIGVGSVTVVLIGYTGLRLFLKEYLPPWLETQVSYIINRPIKIGELQDFSLTGLSLGSTSIPVTPDNPNQITISKINVKFNPLAVVFRRTLPITISPQKVDVDVFQNAQGQLLTIDVEESKLPVKLDLTFKVEKADINVFPYQKKQPLEVQFKGEARYLEEDVAKWQYDLNLALLNSQVKLQGETICSTTESNIKLNVEKLDFSSLTSFIIDFPLRLNSGNVQANLNIQSPSLKEFQGTQAQGNVNLSNLQGQVKPLTKPFEVLSNISFKNNKVLVKNARLTIGQITAKLGGEYDWNTGSNLVVNLEGLTGKNLRQVLPPSFPLQVEGELDANFKLTGQLNKPLLKGKINNKKAVTVLKTKFDQVAVNFQTNFNDFLLQNVSIKPQVGGEIRAQGTLKPNLLISLTNSQKIDWKKIPFQLIFKTELPTQKLIADYYKLPDLVSLNSLTSQGRITGTLANPNGLIQWQTSGDLTTANTRVINEGTLVVQNKNILVKNTELVTNEGKISFNGSGSWLTKRWQGYLSSQGLSLNPFTSLICQSKQLVCPENVKLNTANIRLGGDLNKPGTTGLNLVANLGLTINQGTLVINSQLQQDNLTTSITGFKVPIAAKFMNIAVPITLKQSRINLGGKLSQIWQNSTVNLDAIQANSNLELGIAESTLTVAGRLQKGFLQGDANITPLSLNQFLPQVPIPVQLAKSKIEVSGDVKSLLPLGQPPNFNTLKIKGNSQFAIANGTLTAISQLNQGKIDLNATATPIILSNLLPQISPPIALKQTNVNLTGNLSDLISFNFKKFQGNAQVRLGIANGEINTSTQLINQQWNSQIIANNLDATTVNNPLLKLENLDRINAKINLAGRLNNLLSSESLLAIQAKLISVQMGQQILTANGNILVTNLWKKPDIKQVSLNLNTQANLATLPLTQLVAKLPIKRQLLPNVIELAGRGNFQGNLVGKNLLTSPLSPGNLQLNGTLKLANFGINNVLFDPLLRGTVKIATGGQLSVNLTGQEDIITAVFNPCKQANCLLPYIPQSFKITQSYNNSTPIIVQGNRENNILVTQVQNFPLELLTIAPVSNYGFYDYLGGKVNINAQIDTLSLTNSGTLTILNPELGKIVGNRFDAAWVYKHGKITLENTSLKLGETRYEVVGGLNLKSGEIQGKLNVDRGYIQDILTALNISDLDSLWRTLRLKKPPLGDTKGLQTESVGNRNAPLSEQVNQLWNNDQKIQAIATKRQAGDIPRQLNIRGQFAAEIGLSGTLEKPEMSLNFQGNQWQWTPQRSGPAIINPLGFVIEGAQVIPIEKLAIEGSLKEGIIQFNPSLKLGSSLTQGNLSLIYQNNQFYIKDSSFSFENLSLDTVRSLIVVPGDINGNLNLQGTLKGLLTEPKIEGEFQFSDGSIYARLIQDTFKGNFIYENAQVKVQINEPTYLQVSANLPFPIQPDINDKFQINTQIETEAFSLLETLTKQQLIWSGGEGSLDINLSGRILINDTIKISLDQTTKAILDFNNTLFQTDLFTEPLNLNGQISLQNGRLQTAQLTGTIGERTIRTIGVLPLFPDASANIETAVPFTIALTQDQVNSEGLYQGLADGRIIITGSLINPTIGGEVRLTQGKIVIPDVRELQKQPSPVFNQWIGNLRPLEGVLLPPTFNNLRILIDQVAVEQTKISPRFNLNLSGDLSLNGQLNSFSLPGVLALKPSGSVKVNEGKIDIPLTSVFLSRQYDNTITFLPEQGLLNPSIDLTLKLYILSVSLQTIRDNEIPDDLIQTGRSKSIEVNLGIQGQASELLPNLGSRFQQICQLRTEDYPPVPQSPAIPTNKLQQLAECIQINNLGANSIADLIRSPIVSFSSNPRLSNSELFTLFSQQLPNLLGNSQVGNSTQLVNARSPQIALVLLPFLQDWIFELNENINQKGSEPGMVNFRVFPSLETIYQLEGDALIRFSYDYSFNEAIIRYENKF</sequence>
<keyword evidence="8" id="KW-1185">Reference proteome</keyword>
<organism evidence="7 8">
    <name type="scientific">Rippkaea orientalis (strain PCC 8801 / RF-1)</name>
    <name type="common">Cyanothece sp. (strain PCC 8801)</name>
    <dbReference type="NCBI Taxonomy" id="41431"/>
    <lineage>
        <taxon>Bacteria</taxon>
        <taxon>Bacillati</taxon>
        <taxon>Cyanobacteriota</taxon>
        <taxon>Cyanophyceae</taxon>
        <taxon>Oscillatoriophycideae</taxon>
        <taxon>Chroococcales</taxon>
        <taxon>Aphanothecaceae</taxon>
        <taxon>Rippkaea</taxon>
        <taxon>Rippkaea orientalis</taxon>
    </lineage>
</organism>
<evidence type="ECO:0000256" key="2">
    <source>
        <dbReference type="ARBA" id="ARBA00022692"/>
    </source>
</evidence>
<dbReference type="STRING" id="41431.PCC8801_2674"/>
<dbReference type="PANTHER" id="PTHR34457:SF3">
    <property type="entry name" value="PROTEIN TIC236, CHLOROPLASTIC"/>
    <property type="match status" value="1"/>
</dbReference>
<evidence type="ECO:0000256" key="3">
    <source>
        <dbReference type="ARBA" id="ARBA00022989"/>
    </source>
</evidence>
<protein>
    <recommendedName>
        <fullName evidence="6">Translocation and assembly module TamB C-terminal domain-containing protein</fullName>
    </recommendedName>
</protein>
<dbReference type="KEGG" id="cyp:PCC8801_2674"/>